<feature type="compositionally biased region" description="Basic and acidic residues" evidence="1">
    <location>
        <begin position="33"/>
        <end position="42"/>
    </location>
</feature>
<feature type="compositionally biased region" description="Low complexity" evidence="1">
    <location>
        <begin position="495"/>
        <end position="505"/>
    </location>
</feature>
<keyword evidence="3" id="KW-1185">Reference proteome</keyword>
<dbReference type="eggNOG" id="ENOG502TAX1">
    <property type="taxonomic scope" value="Eukaryota"/>
</dbReference>
<evidence type="ECO:0000256" key="1">
    <source>
        <dbReference type="SAM" id="MobiDB-lite"/>
    </source>
</evidence>
<dbReference type="InParanoid" id="B8CDQ4"/>
<feature type="compositionally biased region" description="Low complexity" evidence="1">
    <location>
        <begin position="143"/>
        <end position="155"/>
    </location>
</feature>
<dbReference type="HOGENOM" id="CLU_519285_0_0_1"/>
<dbReference type="EMBL" id="CM000650">
    <property type="protein sequence ID" value="EED88502.1"/>
    <property type="molecule type" value="Genomic_DNA"/>
</dbReference>
<sequence>MRKSVPSSSTRPSSHSHCKLDTIVSSDSTDSSDVLKDLDTPPHHPRQTSSSTSSQRKPGQRVKQKGPRRASRPWPKNEDGYSDDEGSQLQQREEYSSSRGNDNAYDDDVQQYRHQPPPPPQSNYYNLSDINGDCASVMSRQRSQSTVLSPQSSSQDNSQRALLSLLMEMKEMETKFHSSQAAWSTEKQHMMNVMGQHEAHIQSLHSQLQTTSGQNATMSKQLVQMKRMVRQLSKFATGCNRYAKESGSGSVKKMADALMGQVKGWSESYHVDLGEEGDEMSSMEQIQALHLEIKELKRHNATLRDRIRGRSTRGNMSSGASCSGGSVISGIDNSDDASHFSGMTTMTTGTMATSKLIDAMSGFLNDFESKQNNTPSRRRQRVPPSNPNSATKYRQQGSYSSSVSPAVSPPRPTRKVQMNTTPQILNKDENVMKSPRSIMKQRPSYSGGSSVGGGNGSSGRSAASESSSASGSASSVKQQPKHVVQRTEKSAVCDNTNPTTTTSSTGFANFDDAFGEDFADNWSEV</sequence>
<feature type="compositionally biased region" description="Low complexity" evidence="1">
    <location>
        <begin position="1"/>
        <end position="32"/>
    </location>
</feature>
<feature type="compositionally biased region" description="Basic residues" evidence="1">
    <location>
        <begin position="58"/>
        <end position="71"/>
    </location>
</feature>
<reference evidence="2 3" key="2">
    <citation type="journal article" date="2008" name="Nature">
        <title>The Phaeodactylum genome reveals the evolutionary history of diatom genomes.</title>
        <authorList>
            <person name="Bowler C."/>
            <person name="Allen A.E."/>
            <person name="Badger J.H."/>
            <person name="Grimwood J."/>
            <person name="Jabbari K."/>
            <person name="Kuo A."/>
            <person name="Maheswari U."/>
            <person name="Martens C."/>
            <person name="Maumus F."/>
            <person name="Otillar R.P."/>
            <person name="Rayko E."/>
            <person name="Salamov A."/>
            <person name="Vandepoele K."/>
            <person name="Beszteri B."/>
            <person name="Gruber A."/>
            <person name="Heijde M."/>
            <person name="Katinka M."/>
            <person name="Mock T."/>
            <person name="Valentin K."/>
            <person name="Verret F."/>
            <person name="Berges J.A."/>
            <person name="Brownlee C."/>
            <person name="Cadoret J.P."/>
            <person name="Chiovitti A."/>
            <person name="Choi C.J."/>
            <person name="Coesel S."/>
            <person name="De Martino A."/>
            <person name="Detter J.C."/>
            <person name="Durkin C."/>
            <person name="Falciatore A."/>
            <person name="Fournet J."/>
            <person name="Haruta M."/>
            <person name="Huysman M.J."/>
            <person name="Jenkins B.D."/>
            <person name="Jiroutova K."/>
            <person name="Jorgensen R.E."/>
            <person name="Joubert Y."/>
            <person name="Kaplan A."/>
            <person name="Kroger N."/>
            <person name="Kroth P.G."/>
            <person name="La Roche J."/>
            <person name="Lindquist E."/>
            <person name="Lommer M."/>
            <person name="Martin-Jezequel V."/>
            <person name="Lopez P.J."/>
            <person name="Lucas S."/>
            <person name="Mangogna M."/>
            <person name="McGinnis K."/>
            <person name="Medlin L.K."/>
            <person name="Montsant A."/>
            <person name="Oudot-Le Secq M.P."/>
            <person name="Napoli C."/>
            <person name="Obornik M."/>
            <person name="Parker M.S."/>
            <person name="Petit J.L."/>
            <person name="Porcel B.M."/>
            <person name="Poulsen N."/>
            <person name="Robison M."/>
            <person name="Rychlewski L."/>
            <person name="Rynearson T.A."/>
            <person name="Schmutz J."/>
            <person name="Shapiro H."/>
            <person name="Siaut M."/>
            <person name="Stanley M."/>
            <person name="Sussman M.R."/>
            <person name="Taylor A.R."/>
            <person name="Vardi A."/>
            <person name="von Dassow P."/>
            <person name="Vyverman W."/>
            <person name="Willis A."/>
            <person name="Wyrwicz L.S."/>
            <person name="Rokhsar D.S."/>
            <person name="Weissenbach J."/>
            <person name="Armbrust E.V."/>
            <person name="Green B.R."/>
            <person name="Van de Peer Y."/>
            <person name="Grigoriev I.V."/>
        </authorList>
    </citation>
    <scope>NUCLEOTIDE SEQUENCE [LARGE SCALE GENOMIC DNA]</scope>
    <source>
        <strain evidence="2 3">CCMP1335</strain>
    </source>
</reference>
<proteinExistence type="predicted"/>
<gene>
    <name evidence="2" type="ORF">THAPSDRAFT_10286</name>
</gene>
<name>B8CDQ4_THAPS</name>
<evidence type="ECO:0000313" key="2">
    <source>
        <dbReference type="EMBL" id="EED88502.1"/>
    </source>
</evidence>
<dbReference type="PaxDb" id="35128-Thaps10286"/>
<reference evidence="2 3" key="1">
    <citation type="journal article" date="2004" name="Science">
        <title>The genome of the diatom Thalassiosira pseudonana: ecology, evolution, and metabolism.</title>
        <authorList>
            <person name="Armbrust E.V."/>
            <person name="Berges J.A."/>
            <person name="Bowler C."/>
            <person name="Green B.R."/>
            <person name="Martinez D."/>
            <person name="Putnam N.H."/>
            <person name="Zhou S."/>
            <person name="Allen A.E."/>
            <person name="Apt K.E."/>
            <person name="Bechner M."/>
            <person name="Brzezinski M.A."/>
            <person name="Chaal B.K."/>
            <person name="Chiovitti A."/>
            <person name="Davis A.K."/>
            <person name="Demarest M.S."/>
            <person name="Detter J.C."/>
            <person name="Glavina T."/>
            <person name="Goodstein D."/>
            <person name="Hadi M.Z."/>
            <person name="Hellsten U."/>
            <person name="Hildebrand M."/>
            <person name="Jenkins B.D."/>
            <person name="Jurka J."/>
            <person name="Kapitonov V.V."/>
            <person name="Kroger N."/>
            <person name="Lau W.W."/>
            <person name="Lane T.W."/>
            <person name="Larimer F.W."/>
            <person name="Lippmeier J.C."/>
            <person name="Lucas S."/>
            <person name="Medina M."/>
            <person name="Montsant A."/>
            <person name="Obornik M."/>
            <person name="Parker M.S."/>
            <person name="Palenik B."/>
            <person name="Pazour G.J."/>
            <person name="Richardson P.M."/>
            <person name="Rynearson T.A."/>
            <person name="Saito M.A."/>
            <person name="Schwartz D.C."/>
            <person name="Thamatrakoln K."/>
            <person name="Valentin K."/>
            <person name="Vardi A."/>
            <person name="Wilkerson F.P."/>
            <person name="Rokhsar D.S."/>
        </authorList>
    </citation>
    <scope>NUCLEOTIDE SEQUENCE [LARGE SCALE GENOMIC DNA]</scope>
    <source>
        <strain evidence="2 3">CCMP1335</strain>
    </source>
</reference>
<feature type="region of interest" description="Disordered" evidence="1">
    <location>
        <begin position="1"/>
        <end position="158"/>
    </location>
</feature>
<evidence type="ECO:0000313" key="3">
    <source>
        <dbReference type="Proteomes" id="UP000001449"/>
    </source>
</evidence>
<organism evidence="2 3">
    <name type="scientific">Thalassiosira pseudonana</name>
    <name type="common">Marine diatom</name>
    <name type="synonym">Cyclotella nana</name>
    <dbReference type="NCBI Taxonomy" id="35128"/>
    <lineage>
        <taxon>Eukaryota</taxon>
        <taxon>Sar</taxon>
        <taxon>Stramenopiles</taxon>
        <taxon>Ochrophyta</taxon>
        <taxon>Bacillariophyta</taxon>
        <taxon>Coscinodiscophyceae</taxon>
        <taxon>Thalassiosirophycidae</taxon>
        <taxon>Thalassiosirales</taxon>
        <taxon>Thalassiosiraceae</taxon>
        <taxon>Thalassiosira</taxon>
    </lineage>
</organism>
<feature type="compositionally biased region" description="Low complexity" evidence="1">
    <location>
        <begin position="458"/>
        <end position="475"/>
    </location>
</feature>
<dbReference type="GeneID" id="7450306"/>
<dbReference type="RefSeq" id="XP_002294147.1">
    <property type="nucleotide sequence ID" value="XM_002294111.1"/>
</dbReference>
<protein>
    <submittedName>
        <fullName evidence="2">Uncharacterized protein</fullName>
    </submittedName>
</protein>
<dbReference type="KEGG" id="tps:THAPSDRAFT_10286"/>
<accession>B8CDQ4</accession>
<dbReference type="AlphaFoldDB" id="B8CDQ4"/>
<feature type="region of interest" description="Disordered" evidence="1">
    <location>
        <begin position="366"/>
        <end position="513"/>
    </location>
</feature>
<feature type="compositionally biased region" description="Low complexity" evidence="1">
    <location>
        <begin position="47"/>
        <end position="56"/>
    </location>
</feature>
<dbReference type="Proteomes" id="UP000001449">
    <property type="component" value="Chromosome 15"/>
</dbReference>
<dbReference type="OMA" id="EESMANC"/>
<feature type="compositionally biased region" description="Polar residues" evidence="1">
    <location>
        <begin position="387"/>
        <end position="397"/>
    </location>
</feature>